<dbReference type="RefSeq" id="WP_253752622.1">
    <property type="nucleotide sequence ID" value="NZ_JAMZDZ010000001.1"/>
</dbReference>
<evidence type="ECO:0008006" key="4">
    <source>
        <dbReference type="Google" id="ProtNLM"/>
    </source>
</evidence>
<organism evidence="2 3">
    <name type="scientific">Hamadaea flava</name>
    <dbReference type="NCBI Taxonomy" id="1742688"/>
    <lineage>
        <taxon>Bacteria</taxon>
        <taxon>Bacillati</taxon>
        <taxon>Actinomycetota</taxon>
        <taxon>Actinomycetes</taxon>
        <taxon>Micromonosporales</taxon>
        <taxon>Micromonosporaceae</taxon>
        <taxon>Hamadaea</taxon>
    </lineage>
</organism>
<keyword evidence="3" id="KW-1185">Reference proteome</keyword>
<accession>A0ABV8LRA0</accession>
<dbReference type="Proteomes" id="UP001595816">
    <property type="component" value="Unassembled WGS sequence"/>
</dbReference>
<feature type="compositionally biased region" description="Basic and acidic residues" evidence="1">
    <location>
        <begin position="85"/>
        <end position="105"/>
    </location>
</feature>
<dbReference type="EMBL" id="JBHSAY010000009">
    <property type="protein sequence ID" value="MFC4132774.1"/>
    <property type="molecule type" value="Genomic_DNA"/>
</dbReference>
<reference evidence="3" key="1">
    <citation type="journal article" date="2019" name="Int. J. Syst. Evol. Microbiol.">
        <title>The Global Catalogue of Microorganisms (GCM) 10K type strain sequencing project: providing services to taxonomists for standard genome sequencing and annotation.</title>
        <authorList>
            <consortium name="The Broad Institute Genomics Platform"/>
            <consortium name="The Broad Institute Genome Sequencing Center for Infectious Disease"/>
            <person name="Wu L."/>
            <person name="Ma J."/>
        </authorList>
    </citation>
    <scope>NUCLEOTIDE SEQUENCE [LARGE SCALE GENOMIC DNA]</scope>
    <source>
        <strain evidence="3">CGMCC 4.7289</strain>
    </source>
</reference>
<evidence type="ECO:0000313" key="3">
    <source>
        <dbReference type="Proteomes" id="UP001595816"/>
    </source>
</evidence>
<proteinExistence type="predicted"/>
<sequence length="105" mass="11031">MTDYDGPPVPAWDLDGTWLFVGDEVVLADHGVEAYGRIVGVDPDGSGLPIVLILAGQGRGGQAPLPLARINGKRVPADAAARAGGGREDRLWSSSLRDNEGRGWL</sequence>
<comment type="caution">
    <text evidence="2">The sequence shown here is derived from an EMBL/GenBank/DDBJ whole genome shotgun (WGS) entry which is preliminary data.</text>
</comment>
<protein>
    <recommendedName>
        <fullName evidence="4">PRC-barrel domain containing protein</fullName>
    </recommendedName>
</protein>
<evidence type="ECO:0000256" key="1">
    <source>
        <dbReference type="SAM" id="MobiDB-lite"/>
    </source>
</evidence>
<gene>
    <name evidence="2" type="ORF">ACFOZ4_19370</name>
</gene>
<evidence type="ECO:0000313" key="2">
    <source>
        <dbReference type="EMBL" id="MFC4132774.1"/>
    </source>
</evidence>
<name>A0ABV8LRA0_9ACTN</name>
<feature type="region of interest" description="Disordered" evidence="1">
    <location>
        <begin position="79"/>
        <end position="105"/>
    </location>
</feature>